<dbReference type="GO" id="GO:0008168">
    <property type="term" value="F:methyltransferase activity"/>
    <property type="evidence" value="ECO:0007669"/>
    <property type="project" value="UniProtKB-KW"/>
</dbReference>
<evidence type="ECO:0000313" key="2">
    <source>
        <dbReference type="EMBL" id="RBB42806.1"/>
    </source>
</evidence>
<evidence type="ECO:0000313" key="3">
    <source>
        <dbReference type="Proteomes" id="UP000252458"/>
    </source>
</evidence>
<dbReference type="Proteomes" id="UP000252458">
    <property type="component" value="Unassembled WGS sequence"/>
</dbReference>
<reference evidence="2 3" key="1">
    <citation type="submission" date="2018-06" db="EMBL/GenBank/DDBJ databases">
        <title>Draft genome sequence of Burkholderia reimsis strain BE51 isolated from a French agricultural soil.</title>
        <authorList>
            <person name="Esmaeel Q."/>
        </authorList>
    </citation>
    <scope>NUCLEOTIDE SEQUENCE [LARGE SCALE GENOMIC DNA]</scope>
    <source>
        <strain evidence="2 3">BE51</strain>
    </source>
</reference>
<gene>
    <name evidence="2" type="ORF">DPV79_00330</name>
</gene>
<keyword evidence="3" id="KW-1185">Reference proteome</keyword>
<dbReference type="EMBL" id="QMFZ01000001">
    <property type="protein sequence ID" value="RBB42806.1"/>
    <property type="molecule type" value="Genomic_DNA"/>
</dbReference>
<dbReference type="Pfam" id="PF13489">
    <property type="entry name" value="Methyltransf_23"/>
    <property type="match status" value="1"/>
</dbReference>
<dbReference type="InterPro" id="IPR029063">
    <property type="entry name" value="SAM-dependent_MTases_sf"/>
</dbReference>
<protein>
    <submittedName>
        <fullName evidence="2">Class I SAM-dependent methyltransferase</fullName>
    </submittedName>
</protein>
<dbReference type="GO" id="GO:0032259">
    <property type="term" value="P:methylation"/>
    <property type="evidence" value="ECO:0007669"/>
    <property type="project" value="UniProtKB-KW"/>
</dbReference>
<organism evidence="2 3">
    <name type="scientific">Burkholderia reimsis</name>
    <dbReference type="NCBI Taxonomy" id="2234132"/>
    <lineage>
        <taxon>Bacteria</taxon>
        <taxon>Pseudomonadati</taxon>
        <taxon>Pseudomonadota</taxon>
        <taxon>Betaproteobacteria</taxon>
        <taxon>Burkholderiales</taxon>
        <taxon>Burkholderiaceae</taxon>
        <taxon>Burkholderia</taxon>
    </lineage>
</organism>
<dbReference type="SUPFAM" id="SSF53335">
    <property type="entry name" value="S-adenosyl-L-methionine-dependent methyltransferases"/>
    <property type="match status" value="1"/>
</dbReference>
<keyword evidence="2" id="KW-0808">Transferase</keyword>
<dbReference type="AlphaFoldDB" id="A0A365R265"/>
<keyword evidence="2" id="KW-0489">Methyltransferase</keyword>
<accession>A0A365R265</accession>
<proteinExistence type="predicted"/>
<name>A0A365R265_9BURK</name>
<evidence type="ECO:0000256" key="1">
    <source>
        <dbReference type="SAM" id="MobiDB-lite"/>
    </source>
</evidence>
<feature type="region of interest" description="Disordered" evidence="1">
    <location>
        <begin position="1"/>
        <end position="30"/>
    </location>
</feature>
<dbReference type="Gene3D" id="3.40.50.150">
    <property type="entry name" value="Vaccinia Virus protein VP39"/>
    <property type="match status" value="1"/>
</dbReference>
<comment type="caution">
    <text evidence="2">The sequence shown here is derived from an EMBL/GenBank/DDBJ whole genome shotgun (WGS) entry which is preliminary data.</text>
</comment>
<sequence length="284" mass="32209">MAGATVIASPAPSVTRTPRRQPGERNLNHGSNRHPAALACKVCSARAPICGLVDFSRCGADFIAGKKVDPYVGVPVYYHACEQCGFTWAPMFDSWTHDDFAQHVYNADYARHDPEYLEIRPQQHADLICTSFAEMREGRILDFGSGLGLLERKLASRGFTDVTSYDPFSHPVPPEGTFDTILSFEVFEHHPAPFDLFDQIMRYRKRDGALLFQTSLISREIIERGIEQWWYCVPRNGHISFHTPQSLTLLAQRHGLEYGAFSPELHVVFDRAATPRWLDRFLKP</sequence>